<evidence type="ECO:0000256" key="2">
    <source>
        <dbReference type="ARBA" id="ARBA00022741"/>
    </source>
</evidence>
<dbReference type="InterPro" id="IPR045864">
    <property type="entry name" value="aa-tRNA-synth_II/BPL/LPL"/>
</dbReference>
<dbReference type="EC" id="6.1.1.21" evidence="5"/>
<dbReference type="InterPro" id="IPR004154">
    <property type="entry name" value="Anticodon-bd"/>
</dbReference>
<keyword evidence="5 8" id="KW-0436">Ligase</keyword>
<keyword evidence="5" id="KW-0963">Cytoplasm</keyword>
<evidence type="ECO:0000256" key="1">
    <source>
        <dbReference type="ARBA" id="ARBA00008226"/>
    </source>
</evidence>
<feature type="binding site" evidence="6">
    <location>
        <begin position="84"/>
        <end position="86"/>
    </location>
    <ligand>
        <name>L-histidine</name>
        <dbReference type="ChEBI" id="CHEBI:57595"/>
    </ligand>
</feature>
<dbReference type="PANTHER" id="PTHR43707:SF1">
    <property type="entry name" value="HISTIDINE--TRNA LIGASE, MITOCHONDRIAL-RELATED"/>
    <property type="match status" value="1"/>
</dbReference>
<dbReference type="Pfam" id="PF03129">
    <property type="entry name" value="HGTP_anticodon"/>
    <property type="match status" value="1"/>
</dbReference>
<accession>A0A2G9YUC5</accession>
<feature type="binding site" evidence="6">
    <location>
        <position position="260"/>
    </location>
    <ligand>
        <name>L-histidine</name>
        <dbReference type="ChEBI" id="CHEBI:57595"/>
    </ligand>
</feature>
<keyword evidence="5" id="KW-0648">Protein biosynthesis</keyword>
<dbReference type="Gene3D" id="3.40.50.800">
    <property type="entry name" value="Anticodon-binding domain"/>
    <property type="match status" value="1"/>
</dbReference>
<dbReference type="SUPFAM" id="SSF55681">
    <property type="entry name" value="Class II aaRS and biotin synthetases"/>
    <property type="match status" value="1"/>
</dbReference>
<reference evidence="8 9" key="1">
    <citation type="submission" date="2017-09" db="EMBL/GenBank/DDBJ databases">
        <title>Depth-based differentiation of microbial function through sediment-hosted aquifers and enrichment of novel symbionts in the deep terrestrial subsurface.</title>
        <authorList>
            <person name="Probst A.J."/>
            <person name="Ladd B."/>
            <person name="Jarett J.K."/>
            <person name="Geller-Mcgrath D.E."/>
            <person name="Sieber C.M."/>
            <person name="Emerson J.B."/>
            <person name="Anantharaman K."/>
            <person name="Thomas B.C."/>
            <person name="Malmstrom R."/>
            <person name="Stieglmeier M."/>
            <person name="Klingl A."/>
            <person name="Woyke T."/>
            <person name="Ryan C.M."/>
            <person name="Banfield J.F."/>
        </authorList>
    </citation>
    <scope>NUCLEOTIDE SEQUENCE [LARGE SCALE GENOMIC DNA]</scope>
    <source>
        <strain evidence="8">CG23_combo_of_CG06-09_8_20_14_all_39_17</strain>
    </source>
</reference>
<feature type="domain" description="Aminoacyl-transfer RNA synthetases class-II family profile" evidence="7">
    <location>
        <begin position="1"/>
        <end position="328"/>
    </location>
</feature>
<evidence type="ECO:0000256" key="4">
    <source>
        <dbReference type="ARBA" id="ARBA00047639"/>
    </source>
</evidence>
<dbReference type="GO" id="GO:0005524">
    <property type="term" value="F:ATP binding"/>
    <property type="evidence" value="ECO:0007669"/>
    <property type="project" value="UniProtKB-UniRule"/>
</dbReference>
<evidence type="ECO:0000256" key="5">
    <source>
        <dbReference type="HAMAP-Rule" id="MF_00127"/>
    </source>
</evidence>
<dbReference type="GO" id="GO:0006427">
    <property type="term" value="P:histidyl-tRNA aminoacylation"/>
    <property type="evidence" value="ECO:0007669"/>
    <property type="project" value="UniProtKB-UniRule"/>
</dbReference>
<evidence type="ECO:0000256" key="6">
    <source>
        <dbReference type="PIRSR" id="PIRSR001549-1"/>
    </source>
</evidence>
<comment type="subcellular location">
    <subcellularLocation>
        <location evidence="5">Cytoplasm</location>
    </subcellularLocation>
</comment>
<dbReference type="Pfam" id="PF13393">
    <property type="entry name" value="tRNA-synt_His"/>
    <property type="match status" value="1"/>
</dbReference>
<feature type="binding site" evidence="6">
    <location>
        <position position="133"/>
    </location>
    <ligand>
        <name>L-histidine</name>
        <dbReference type="ChEBI" id="CHEBI:57595"/>
    </ligand>
</feature>
<comment type="catalytic activity">
    <reaction evidence="4 5">
        <text>tRNA(His) + L-histidine + ATP = L-histidyl-tRNA(His) + AMP + diphosphate + H(+)</text>
        <dbReference type="Rhea" id="RHEA:17313"/>
        <dbReference type="Rhea" id="RHEA-COMP:9665"/>
        <dbReference type="Rhea" id="RHEA-COMP:9689"/>
        <dbReference type="ChEBI" id="CHEBI:15378"/>
        <dbReference type="ChEBI" id="CHEBI:30616"/>
        <dbReference type="ChEBI" id="CHEBI:33019"/>
        <dbReference type="ChEBI" id="CHEBI:57595"/>
        <dbReference type="ChEBI" id="CHEBI:78442"/>
        <dbReference type="ChEBI" id="CHEBI:78527"/>
        <dbReference type="ChEBI" id="CHEBI:456215"/>
        <dbReference type="EC" id="6.1.1.21"/>
    </reaction>
</comment>
<dbReference type="CDD" id="cd00773">
    <property type="entry name" value="HisRS-like_core"/>
    <property type="match status" value="1"/>
</dbReference>
<name>A0A2G9YUC5_9BACT</name>
<evidence type="ECO:0000259" key="7">
    <source>
        <dbReference type="PROSITE" id="PS50862"/>
    </source>
</evidence>
<comment type="subunit">
    <text evidence="5">Homodimer.</text>
</comment>
<dbReference type="GO" id="GO:0005737">
    <property type="term" value="C:cytoplasm"/>
    <property type="evidence" value="ECO:0007669"/>
    <property type="project" value="UniProtKB-SubCell"/>
</dbReference>
<dbReference type="InterPro" id="IPR041715">
    <property type="entry name" value="HisRS-like_core"/>
</dbReference>
<dbReference type="Proteomes" id="UP000229976">
    <property type="component" value="Unassembled WGS sequence"/>
</dbReference>
<comment type="caution">
    <text evidence="8">The sequence shown here is derived from an EMBL/GenBank/DDBJ whole genome shotgun (WGS) entry which is preliminary data.</text>
</comment>
<protein>
    <recommendedName>
        <fullName evidence="5">Histidine--tRNA ligase</fullName>
        <ecNumber evidence="5">6.1.1.21</ecNumber>
    </recommendedName>
    <alternativeName>
        <fullName evidence="5">Histidyl-tRNA synthetase</fullName>
        <shortName evidence="5">HisRS</shortName>
    </alternativeName>
</protein>
<dbReference type="PANTHER" id="PTHR43707">
    <property type="entry name" value="HISTIDYL-TRNA SYNTHETASE"/>
    <property type="match status" value="1"/>
</dbReference>
<dbReference type="PIRSF" id="PIRSF001549">
    <property type="entry name" value="His-tRNA_synth"/>
    <property type="match status" value="1"/>
</dbReference>
<keyword evidence="3 5" id="KW-0030">Aminoacyl-tRNA synthetase</keyword>
<organism evidence="8 9">
    <name type="scientific">Candidatus Nealsonbacteria bacterium CG23_combo_of_CG06-09_8_20_14_all_39_17</name>
    <dbReference type="NCBI Taxonomy" id="1974722"/>
    <lineage>
        <taxon>Bacteria</taxon>
        <taxon>Candidatus Nealsoniibacteriota</taxon>
    </lineage>
</organism>
<dbReference type="PROSITE" id="PS50862">
    <property type="entry name" value="AA_TRNA_LIGASE_II"/>
    <property type="match status" value="1"/>
</dbReference>
<dbReference type="EMBL" id="PCRO01000024">
    <property type="protein sequence ID" value="PIP22830.1"/>
    <property type="molecule type" value="Genomic_DNA"/>
</dbReference>
<dbReference type="Gene3D" id="3.30.930.10">
    <property type="entry name" value="Bira Bifunctional Protein, Domain 2"/>
    <property type="match status" value="1"/>
</dbReference>
<dbReference type="NCBIfam" id="TIGR00442">
    <property type="entry name" value="hisS"/>
    <property type="match status" value="1"/>
</dbReference>
<dbReference type="SUPFAM" id="SSF52954">
    <property type="entry name" value="Class II aaRS ABD-related"/>
    <property type="match status" value="1"/>
</dbReference>
<keyword evidence="2 5" id="KW-0547">Nucleotide-binding</keyword>
<dbReference type="AlphaFoldDB" id="A0A2G9YUC5"/>
<sequence length="430" mass="48796">MEKLKFQSPTGMHDILPEDQKYFQKISKTCEEFADFYGFQPITTPILEESGLFEKGTGELTDIIQKEIYSFKTKGGDSLALRPEGTPPVVRAYLEHGMQSLPQPVRLSYFGPFFRHDRPQAGRYRQFHHFGMEAIGEGSALIDAQIVQIFYNILTSLKLKKLVVEVNSIGDGQCRSSYKRALNKYFRLKTSSLCPDCKKRLKDNPLRILDCKNEKCKEAALEAPQTVDYLCENCHSHFKRFLEFLDEIGIPYTLNPRLVRGLDYYTKTVFEIYEESEEGKSQGTLAAGGRYDNLVKLLGGKKDTPACGGAMGVERIINMMKAQGAEMPQPVLPKIFLAQLGELSKRKSLKLLDDFRKAKIKVAESLGRDSLKPQLKIANKIQARYSLILGQKEALAGEIIIRDMDSRVQKIVKLDKAVEEMKEMLKKQQS</sequence>
<feature type="binding site" evidence="6">
    <location>
        <begin position="264"/>
        <end position="265"/>
    </location>
    <ligand>
        <name>L-histidine</name>
        <dbReference type="ChEBI" id="CHEBI:57595"/>
    </ligand>
</feature>
<dbReference type="InterPro" id="IPR015807">
    <property type="entry name" value="His-tRNA-ligase"/>
</dbReference>
<proteinExistence type="inferred from homology"/>
<evidence type="ECO:0000313" key="9">
    <source>
        <dbReference type="Proteomes" id="UP000229976"/>
    </source>
</evidence>
<keyword evidence="5" id="KW-0067">ATP-binding</keyword>
<dbReference type="InterPro" id="IPR006195">
    <property type="entry name" value="aa-tRNA-synth_II"/>
</dbReference>
<evidence type="ECO:0000256" key="3">
    <source>
        <dbReference type="ARBA" id="ARBA00023146"/>
    </source>
</evidence>
<gene>
    <name evidence="5" type="primary">hisS</name>
    <name evidence="8" type="ORF">COX37_01850</name>
</gene>
<dbReference type="InterPro" id="IPR004516">
    <property type="entry name" value="HisRS/HisZ"/>
</dbReference>
<comment type="similarity">
    <text evidence="1 5">Belongs to the class-II aminoacyl-tRNA synthetase family.</text>
</comment>
<dbReference type="GO" id="GO:0004821">
    <property type="term" value="F:histidine-tRNA ligase activity"/>
    <property type="evidence" value="ECO:0007669"/>
    <property type="project" value="UniProtKB-UniRule"/>
</dbReference>
<evidence type="ECO:0000313" key="8">
    <source>
        <dbReference type="EMBL" id="PIP22830.1"/>
    </source>
</evidence>
<dbReference type="HAMAP" id="MF_00127">
    <property type="entry name" value="His_tRNA_synth"/>
    <property type="match status" value="1"/>
</dbReference>
<dbReference type="InterPro" id="IPR036621">
    <property type="entry name" value="Anticodon-bd_dom_sf"/>
</dbReference>
<feature type="binding site" evidence="6">
    <location>
        <position position="115"/>
    </location>
    <ligand>
        <name>L-histidine</name>
        <dbReference type="ChEBI" id="CHEBI:57595"/>
    </ligand>
</feature>